<evidence type="ECO:0000313" key="3">
    <source>
        <dbReference type="EMBL" id="MCZ8514798.1"/>
    </source>
</evidence>
<keyword evidence="1" id="KW-1133">Transmembrane helix</keyword>
<keyword evidence="1" id="KW-0472">Membrane</keyword>
<evidence type="ECO:0000256" key="1">
    <source>
        <dbReference type="SAM" id="Phobius"/>
    </source>
</evidence>
<dbReference type="Proteomes" id="UP001527882">
    <property type="component" value="Unassembled WGS sequence"/>
</dbReference>
<protein>
    <submittedName>
        <fullName evidence="3">SHOCT domain-containing protein</fullName>
    </submittedName>
</protein>
<dbReference type="RefSeq" id="WP_269883313.1">
    <property type="nucleotide sequence ID" value="NZ_JAQAGZ010000013.1"/>
</dbReference>
<reference evidence="3 4" key="1">
    <citation type="submission" date="2022-12" db="EMBL/GenBank/DDBJ databases">
        <title>Draft genome sequence of Paenibacillus sp. dW9.</title>
        <authorList>
            <person name="Choi E.-W."/>
            <person name="Kim D.-U."/>
        </authorList>
    </citation>
    <scope>NUCLEOTIDE SEQUENCE [LARGE SCALE GENOMIC DNA]</scope>
    <source>
        <strain evidence="4">dW9</strain>
    </source>
</reference>
<dbReference type="Pfam" id="PF09851">
    <property type="entry name" value="SHOCT"/>
    <property type="match status" value="1"/>
</dbReference>
<proteinExistence type="predicted"/>
<name>A0ABT4QDA3_9BACL</name>
<gene>
    <name evidence="3" type="ORF">O9H85_20715</name>
</gene>
<accession>A0ABT4QDA3</accession>
<evidence type="ECO:0000313" key="4">
    <source>
        <dbReference type="Proteomes" id="UP001527882"/>
    </source>
</evidence>
<keyword evidence="1" id="KW-0812">Transmembrane</keyword>
<dbReference type="EMBL" id="JAQAGZ010000013">
    <property type="protein sequence ID" value="MCZ8514798.1"/>
    <property type="molecule type" value="Genomic_DNA"/>
</dbReference>
<dbReference type="InterPro" id="IPR018649">
    <property type="entry name" value="SHOCT"/>
</dbReference>
<organism evidence="3 4">
    <name type="scientific">Paenibacillus gyeongsangnamensis</name>
    <dbReference type="NCBI Taxonomy" id="3388067"/>
    <lineage>
        <taxon>Bacteria</taxon>
        <taxon>Bacillati</taxon>
        <taxon>Bacillota</taxon>
        <taxon>Bacilli</taxon>
        <taxon>Bacillales</taxon>
        <taxon>Paenibacillaceae</taxon>
        <taxon>Paenibacillus</taxon>
    </lineage>
</organism>
<keyword evidence="4" id="KW-1185">Reference proteome</keyword>
<feature type="transmembrane region" description="Helical" evidence="1">
    <location>
        <begin position="12"/>
        <end position="35"/>
    </location>
</feature>
<feature type="domain" description="SHOCT" evidence="2">
    <location>
        <begin position="48"/>
        <end position="73"/>
    </location>
</feature>
<comment type="caution">
    <text evidence="3">The sequence shown here is derived from an EMBL/GenBank/DDBJ whole genome shotgun (WGS) entry which is preliminary data.</text>
</comment>
<sequence length="75" mass="8603">MMMGYGYGYGMGWIGMLVHLLFIVGVIYLVIKLVVGNGIGSRRDEKQAENILADRFARGEITEEEYMRMKDVLRK</sequence>
<evidence type="ECO:0000259" key="2">
    <source>
        <dbReference type="Pfam" id="PF09851"/>
    </source>
</evidence>